<protein>
    <submittedName>
        <fullName evidence="3">MFS general substrate transporter</fullName>
    </submittedName>
</protein>
<feature type="non-terminal residue" evidence="3">
    <location>
        <position position="486"/>
    </location>
</feature>
<dbReference type="GeneID" id="30982890"/>
<sequence length="486" mass="52447">NYTPVNLVAFCLAGFACVSVVVFLASTQPFYITEVIGLQQDNIGSVIGTLGAVDELTLIVTAPLLGALADKLNGLWWFHMSGSKFVQSSSLLVVAIALVGYGQWCTSIVPDLVFFRAVFAIGVTACMSMITVTLNELSNSDFDFAKFWRRSDQYQVVENGELATSPKSKNGKYAAMVGMATGMGAIFAVSFFLTLPPKLVDRYPNLDIKGALKLSYDLIAAYAVLMGLLLFLFLYDFKKSVPEVVQVPDGTVEEEHTAATPRNEAYFALIYNALVESKKDRQIQLAYVGAFVARSTTVTTSVFIPLLVYNYYYNTGKCGNSATDNSPDFPSKATCHDGYIFSAILTGVAQSVALVSSPLWGWLIDLRKVGKQKTILMASITGILGNFGLCLLSTYTPDGVYDPRTSVCFVMVSFIGLSQIGIIITSMSILSGVNKAPHMGSLSGLYSLCGGLGILVISKVGGVWSDSWILAPFFLLGTFNLVLMVV</sequence>
<evidence type="ECO:0000256" key="1">
    <source>
        <dbReference type="ARBA" id="ARBA00004141"/>
    </source>
</evidence>
<dbReference type="Proteomes" id="UP000094285">
    <property type="component" value="Unassembled WGS sequence"/>
</dbReference>
<feature type="transmembrane region" description="Helical" evidence="2">
    <location>
        <begin position="407"/>
        <end position="430"/>
    </location>
</feature>
<dbReference type="InterPro" id="IPR036259">
    <property type="entry name" value="MFS_trans_sf"/>
</dbReference>
<feature type="transmembrane region" description="Helical" evidence="2">
    <location>
        <begin position="467"/>
        <end position="485"/>
    </location>
</feature>
<accession>A0A1E4SQG6</accession>
<keyword evidence="4" id="KW-1185">Reference proteome</keyword>
<dbReference type="OrthoDB" id="18110at2759"/>
<evidence type="ECO:0000313" key="3">
    <source>
        <dbReference type="EMBL" id="ODV81754.1"/>
    </source>
</evidence>
<dbReference type="GO" id="GO:0022857">
    <property type="term" value="F:transmembrane transporter activity"/>
    <property type="evidence" value="ECO:0007669"/>
    <property type="project" value="InterPro"/>
</dbReference>
<feature type="transmembrane region" description="Helical" evidence="2">
    <location>
        <begin position="46"/>
        <end position="65"/>
    </location>
</feature>
<feature type="transmembrane region" description="Helical" evidence="2">
    <location>
        <begin position="6"/>
        <end position="25"/>
    </location>
</feature>
<dbReference type="Gene3D" id="1.20.1250.20">
    <property type="entry name" value="MFS general substrate transporter like domains"/>
    <property type="match status" value="2"/>
</dbReference>
<feature type="transmembrane region" description="Helical" evidence="2">
    <location>
        <begin position="339"/>
        <end position="363"/>
    </location>
</feature>
<gene>
    <name evidence="3" type="ORF">CANTADRAFT_38437</name>
</gene>
<feature type="non-terminal residue" evidence="3">
    <location>
        <position position="1"/>
    </location>
</feature>
<keyword evidence="2" id="KW-0812">Transmembrane</keyword>
<dbReference type="SUPFAM" id="SSF103473">
    <property type="entry name" value="MFS general substrate transporter"/>
    <property type="match status" value="2"/>
</dbReference>
<name>A0A1E4SQG6_9ASCO</name>
<dbReference type="PANTHER" id="PTHR23524:SF1">
    <property type="entry name" value="MRH DOMAIN-CONTAINING PROTEIN-RELATED"/>
    <property type="match status" value="1"/>
</dbReference>
<proteinExistence type="predicted"/>
<dbReference type="EMBL" id="KV453909">
    <property type="protein sequence ID" value="ODV81754.1"/>
    <property type="molecule type" value="Genomic_DNA"/>
</dbReference>
<dbReference type="RefSeq" id="XP_020066876.1">
    <property type="nucleotide sequence ID" value="XM_020208753.1"/>
</dbReference>
<feature type="transmembrane region" description="Helical" evidence="2">
    <location>
        <begin position="375"/>
        <end position="395"/>
    </location>
</feature>
<feature type="transmembrane region" description="Helical" evidence="2">
    <location>
        <begin position="113"/>
        <end position="134"/>
    </location>
</feature>
<evidence type="ECO:0000313" key="4">
    <source>
        <dbReference type="Proteomes" id="UP000094285"/>
    </source>
</evidence>
<dbReference type="InterPro" id="IPR011701">
    <property type="entry name" value="MFS"/>
</dbReference>
<dbReference type="Pfam" id="PF07690">
    <property type="entry name" value="MFS_1"/>
    <property type="match status" value="1"/>
</dbReference>
<reference evidence="4" key="1">
    <citation type="submission" date="2016-05" db="EMBL/GenBank/DDBJ databases">
        <title>Comparative genomics of biotechnologically important yeasts.</title>
        <authorList>
            <consortium name="DOE Joint Genome Institute"/>
            <person name="Riley R."/>
            <person name="Haridas S."/>
            <person name="Wolfe K.H."/>
            <person name="Lopes M.R."/>
            <person name="Hittinger C.T."/>
            <person name="Goker M."/>
            <person name="Salamov A."/>
            <person name="Wisecaver J."/>
            <person name="Long T.M."/>
            <person name="Aerts A.L."/>
            <person name="Barry K."/>
            <person name="Choi C."/>
            <person name="Clum A."/>
            <person name="Coughlan A.Y."/>
            <person name="Deshpande S."/>
            <person name="Douglass A.P."/>
            <person name="Hanson S.J."/>
            <person name="Klenk H.-P."/>
            <person name="Labutti K."/>
            <person name="Lapidus A."/>
            <person name="Lindquist E."/>
            <person name="Lipzen A."/>
            <person name="Meier-Kolthoff J.P."/>
            <person name="Ohm R.A."/>
            <person name="Otillar R.P."/>
            <person name="Pangilinan J."/>
            <person name="Peng Y."/>
            <person name="Rokas A."/>
            <person name="Rosa C.A."/>
            <person name="Scheuner C."/>
            <person name="Sibirny A.A."/>
            <person name="Slot J.C."/>
            <person name="Stielow J.B."/>
            <person name="Sun H."/>
            <person name="Kurtzman C.P."/>
            <person name="Blackwell M."/>
            <person name="Grigoriev I.V."/>
            <person name="Jeffries T.W."/>
        </authorList>
    </citation>
    <scope>NUCLEOTIDE SEQUENCE [LARGE SCALE GENOMIC DNA]</scope>
    <source>
        <strain evidence="4">NRRL Y-17324</strain>
    </source>
</reference>
<evidence type="ECO:0000256" key="2">
    <source>
        <dbReference type="SAM" id="Phobius"/>
    </source>
</evidence>
<organism evidence="3 4">
    <name type="scientific">Suhomyces tanzawaensis NRRL Y-17324</name>
    <dbReference type="NCBI Taxonomy" id="984487"/>
    <lineage>
        <taxon>Eukaryota</taxon>
        <taxon>Fungi</taxon>
        <taxon>Dikarya</taxon>
        <taxon>Ascomycota</taxon>
        <taxon>Saccharomycotina</taxon>
        <taxon>Pichiomycetes</taxon>
        <taxon>Debaryomycetaceae</taxon>
        <taxon>Suhomyces</taxon>
    </lineage>
</organism>
<dbReference type="AlphaFoldDB" id="A0A1E4SQG6"/>
<keyword evidence="2" id="KW-1133">Transmembrane helix</keyword>
<dbReference type="STRING" id="984487.A0A1E4SQG6"/>
<comment type="subcellular location">
    <subcellularLocation>
        <location evidence="1">Membrane</location>
        <topology evidence="1">Multi-pass membrane protein</topology>
    </subcellularLocation>
</comment>
<dbReference type="GO" id="GO:0016020">
    <property type="term" value="C:membrane"/>
    <property type="evidence" value="ECO:0007669"/>
    <property type="project" value="UniProtKB-SubCell"/>
</dbReference>
<feature type="transmembrane region" description="Helical" evidence="2">
    <location>
        <begin position="85"/>
        <end position="101"/>
    </location>
</feature>
<feature type="transmembrane region" description="Helical" evidence="2">
    <location>
        <begin position="173"/>
        <end position="195"/>
    </location>
</feature>
<feature type="transmembrane region" description="Helical" evidence="2">
    <location>
        <begin position="442"/>
        <end position="461"/>
    </location>
</feature>
<feature type="transmembrane region" description="Helical" evidence="2">
    <location>
        <begin position="216"/>
        <end position="235"/>
    </location>
</feature>
<dbReference type="PANTHER" id="PTHR23524">
    <property type="entry name" value="TRANSPORTER, PUTATIVE (AFU_ORTHOLOGUE AFUA_8G04850)-RELATED"/>
    <property type="match status" value="1"/>
</dbReference>
<keyword evidence="2" id="KW-0472">Membrane</keyword>